<dbReference type="GO" id="GO:0006508">
    <property type="term" value="P:proteolysis"/>
    <property type="evidence" value="ECO:0007669"/>
    <property type="project" value="UniProtKB-KW"/>
</dbReference>
<comment type="caution">
    <text evidence="6">The sequence shown here is derived from an EMBL/GenBank/DDBJ whole genome shotgun (WGS) entry which is preliminary data.</text>
</comment>
<name>A0A8J6D2H9_9ROSI</name>
<dbReference type="GO" id="GO:0003676">
    <property type="term" value="F:nucleic acid binding"/>
    <property type="evidence" value="ECO:0007669"/>
    <property type="project" value="InterPro"/>
</dbReference>
<proteinExistence type="predicted"/>
<evidence type="ECO:0000256" key="4">
    <source>
        <dbReference type="SAM" id="MobiDB-lite"/>
    </source>
</evidence>
<dbReference type="PANTHER" id="PTHR42648:SF28">
    <property type="entry name" value="TRANSPOSON-ENCODED PROTEIN WITH RIBONUCLEASE H-LIKE AND RETROVIRUS ZINC FINGER-LIKE DOMAINS"/>
    <property type="match status" value="1"/>
</dbReference>
<evidence type="ECO:0000256" key="3">
    <source>
        <dbReference type="ARBA" id="ARBA00022801"/>
    </source>
</evidence>
<evidence type="ECO:0000256" key="1">
    <source>
        <dbReference type="ARBA" id="ARBA00022670"/>
    </source>
</evidence>
<dbReference type="Pfam" id="PF07727">
    <property type="entry name" value="RVT_2"/>
    <property type="match status" value="2"/>
</dbReference>
<dbReference type="InterPro" id="IPR054722">
    <property type="entry name" value="PolX-like_BBD"/>
</dbReference>
<dbReference type="Pfam" id="PF25597">
    <property type="entry name" value="SH3_retrovirus"/>
    <property type="match status" value="1"/>
</dbReference>
<dbReference type="SUPFAM" id="SSF53098">
    <property type="entry name" value="Ribonuclease H-like"/>
    <property type="match status" value="1"/>
</dbReference>
<dbReference type="InterPro" id="IPR057670">
    <property type="entry name" value="SH3_retrovirus"/>
</dbReference>
<protein>
    <recommendedName>
        <fullName evidence="5">Integrase catalytic domain-containing protein</fullName>
    </recommendedName>
</protein>
<dbReference type="CDD" id="cd09272">
    <property type="entry name" value="RNase_HI_RT_Ty1"/>
    <property type="match status" value="1"/>
</dbReference>
<dbReference type="PANTHER" id="PTHR42648">
    <property type="entry name" value="TRANSPOSASE, PUTATIVE-RELATED"/>
    <property type="match status" value="1"/>
</dbReference>
<sequence length="1045" mass="119514">MASLKYEILLLDRNTRFALWQIKMQAVLAQMDLEDALLGIDKMPSTLTDEEKKRKDRKALTQLHLHLSNEIFQDVMKEKTVAALWKRLEQICMSKTLTSKLHMKQRLYAHHFEEDASVHEHLTVLKEILSNLEAMEVQHDKKDLGLILLCSLPPSYSTFRDTILYSRKSLTIDEVYDSLTSYDKMKYLVVKPDSQGESLIAHERQDRNTDNNRGRTQEQNPRSKSKGRSKSSNRGKQPENSGEADVVENYSDGELLVASVNDSKVREEWILDSGYTFHMSPNWDGFTTYETVSEGVVLMGNNSSCKITGVGTIKVQMFDGVFRTLSDVRHVPELKRNLISLSTLDLKGYRYRTESVGSTVTDDAAVAFSSLSDGDITKLWNMRLGHMSENNMQKRVRFTREIHNTKGTLEYIHSDLWGPSRVPSRGGANYMLTFIDDFSRKVWVFFLKQKSDVFSTFKSWKIMIEKQKGKQIKYLSTDNGLEFCSDEFNRLCKSEGIVRHLTVERINKTIMEKVRCMLSNANLPKLFWAEAASTACFLINRSPSVAIEKKTPQEVWSGNPANYSDLKIFGCPAYAHVDNGKLEPRFIKCVFLGYKADVKGYKLWCPENRKVMISRDVVFDETAMLPNLSLKDSSNKKNQKQVEHQINTESTPQASTKIVNRVASSPQYSIAKNRTRREIKPQKKYAEANLVAYALNVAEDMDANQEPSNYSEAISCEDSEKWMFAMQEEMESLHKNKTWDLVKLPKGKKIVRCKWVFKKKEGTPGVEEPRYKARLVAKGYSQIPGVDFTDVFSPVSPRQWYKMFDSFMTSHDFKRSSFDSCVYFKKNSDGSFVYLLLYVDDMLIAAKDKGEIRKVNAQLSEEFEMKDLGPAKKILGMEILRDRKASKLYLSQKGYIEKVLCRFNMQSAKPVSTPLATHFRLLSALSPQSDDEIEYMSHVPYSSAVDLSCMLRFVHFGRTKDGVIGYVDADFAGDLDRRRSLTGYVFTIRGCAIRWKATLQTTVALSTTEAKYMAITEACKEAIWLKGLLSELNEDLQISTVFCDS</sequence>
<dbReference type="InterPro" id="IPR001584">
    <property type="entry name" value="Integrase_cat-core"/>
</dbReference>
<feature type="domain" description="Integrase catalytic" evidence="5">
    <location>
        <begin position="403"/>
        <end position="560"/>
    </location>
</feature>
<dbReference type="GO" id="GO:0015074">
    <property type="term" value="P:DNA integration"/>
    <property type="evidence" value="ECO:0007669"/>
    <property type="project" value="InterPro"/>
</dbReference>
<keyword evidence="3" id="KW-0378">Hydrolase</keyword>
<feature type="compositionally biased region" description="Basic and acidic residues" evidence="4">
    <location>
        <begin position="200"/>
        <end position="216"/>
    </location>
</feature>
<evidence type="ECO:0000256" key="2">
    <source>
        <dbReference type="ARBA" id="ARBA00022723"/>
    </source>
</evidence>
<feature type="compositionally biased region" description="Polar residues" evidence="4">
    <location>
        <begin position="644"/>
        <end position="653"/>
    </location>
</feature>
<dbReference type="InterPro" id="IPR012337">
    <property type="entry name" value="RNaseH-like_sf"/>
</dbReference>
<dbReference type="Pfam" id="PF22936">
    <property type="entry name" value="Pol_BBD"/>
    <property type="match status" value="1"/>
</dbReference>
<dbReference type="InterPro" id="IPR039537">
    <property type="entry name" value="Retrotran_Ty1/copia-like"/>
</dbReference>
<dbReference type="OrthoDB" id="547913at2759"/>
<gene>
    <name evidence="6" type="ORF">CXB51_010996</name>
</gene>
<feature type="region of interest" description="Disordered" evidence="4">
    <location>
        <begin position="630"/>
        <end position="653"/>
    </location>
</feature>
<keyword evidence="1" id="KW-0645">Protease</keyword>
<evidence type="ECO:0000259" key="5">
    <source>
        <dbReference type="PROSITE" id="PS50994"/>
    </source>
</evidence>
<dbReference type="Gene3D" id="3.30.420.10">
    <property type="entry name" value="Ribonuclease H-like superfamily/Ribonuclease H"/>
    <property type="match status" value="1"/>
</dbReference>
<dbReference type="Pfam" id="PF00665">
    <property type="entry name" value="rve"/>
    <property type="match status" value="1"/>
</dbReference>
<dbReference type="Proteomes" id="UP000701853">
    <property type="component" value="Chromosome 5"/>
</dbReference>
<keyword evidence="2" id="KW-0479">Metal-binding</keyword>
<dbReference type="AlphaFoldDB" id="A0A8J6D2H9"/>
<keyword evidence="7" id="KW-1185">Reference proteome</keyword>
<organism evidence="6 7">
    <name type="scientific">Gossypium anomalum</name>
    <dbReference type="NCBI Taxonomy" id="47600"/>
    <lineage>
        <taxon>Eukaryota</taxon>
        <taxon>Viridiplantae</taxon>
        <taxon>Streptophyta</taxon>
        <taxon>Embryophyta</taxon>
        <taxon>Tracheophyta</taxon>
        <taxon>Spermatophyta</taxon>
        <taxon>Magnoliopsida</taxon>
        <taxon>eudicotyledons</taxon>
        <taxon>Gunneridae</taxon>
        <taxon>Pentapetalae</taxon>
        <taxon>rosids</taxon>
        <taxon>malvids</taxon>
        <taxon>Malvales</taxon>
        <taxon>Malvaceae</taxon>
        <taxon>Malvoideae</taxon>
        <taxon>Gossypium</taxon>
    </lineage>
</organism>
<feature type="compositionally biased region" description="Basic residues" evidence="4">
    <location>
        <begin position="223"/>
        <end position="233"/>
    </location>
</feature>
<dbReference type="GO" id="GO:0008233">
    <property type="term" value="F:peptidase activity"/>
    <property type="evidence" value="ECO:0007669"/>
    <property type="project" value="UniProtKB-KW"/>
</dbReference>
<dbReference type="InterPro" id="IPR013103">
    <property type="entry name" value="RVT_2"/>
</dbReference>
<reference evidence="6 7" key="1">
    <citation type="journal article" date="2021" name="bioRxiv">
        <title>The Gossypium anomalum genome as a resource for cotton improvement and evolutionary analysis of hybrid incompatibility.</title>
        <authorList>
            <person name="Grover C.E."/>
            <person name="Yuan D."/>
            <person name="Arick M.A."/>
            <person name="Miller E.R."/>
            <person name="Hu G."/>
            <person name="Peterson D.G."/>
            <person name="Wendel J.F."/>
            <person name="Udall J.A."/>
        </authorList>
    </citation>
    <scope>NUCLEOTIDE SEQUENCE [LARGE SCALE GENOMIC DNA]</scope>
    <source>
        <strain evidence="6">JFW-Udall</strain>
        <tissue evidence="6">Leaf</tissue>
    </source>
</reference>
<accession>A0A8J6D2H9</accession>
<evidence type="ECO:0000313" key="6">
    <source>
        <dbReference type="EMBL" id="KAG8493419.1"/>
    </source>
</evidence>
<dbReference type="PROSITE" id="PS50994">
    <property type="entry name" value="INTEGRASE"/>
    <property type="match status" value="1"/>
</dbReference>
<dbReference type="GO" id="GO:0046872">
    <property type="term" value="F:metal ion binding"/>
    <property type="evidence" value="ECO:0007669"/>
    <property type="project" value="UniProtKB-KW"/>
</dbReference>
<dbReference type="EMBL" id="JAHUZN010000005">
    <property type="protein sequence ID" value="KAG8493419.1"/>
    <property type="molecule type" value="Genomic_DNA"/>
</dbReference>
<dbReference type="InterPro" id="IPR036397">
    <property type="entry name" value="RNaseH_sf"/>
</dbReference>
<evidence type="ECO:0000313" key="7">
    <source>
        <dbReference type="Proteomes" id="UP000701853"/>
    </source>
</evidence>
<dbReference type="Pfam" id="PF14223">
    <property type="entry name" value="Retrotran_gag_2"/>
    <property type="match status" value="1"/>
</dbReference>
<feature type="region of interest" description="Disordered" evidence="4">
    <location>
        <begin position="197"/>
        <end position="248"/>
    </location>
</feature>